<dbReference type="Gene3D" id="2.60.120.200">
    <property type="match status" value="1"/>
</dbReference>
<sequence length="807" mass="88765">MVKWDFEDGLNGWAQSTAMDMGVEVDVMAGHLRGLMLPSARWNEAFVDSPELRVEIDPDERDFLVVRMRYLGQCKSATVLLERNSREPAVDPGMRVKRTKLFDPVRISFPVRHDSTNTHVYYVPVWQHMAGTIHRVRFHPCTTLPTGGSPAGGQSFHIDWVAFAKAPVITKVRGCIDKYYDSEQPTASMNCSDDRQKTNGFHESASFQCHEMQLPTASTFNCLRDGGQRIKVNGKHFGTADAIIQIDGVECTDVVHTVPETELECTLPPMPPTVMAAAPNTPSMVSVQNGMLHNLRDQVPALVYAAPVSARPTPVISNVAAHALDVNWVAPTDVWESMTITGYWVMWKQCSDTSFAPENAVVVGNVTSTTLINLERNTSYQVVVTALNENQWVREAWQTIDLYGRRKMMPHAVIGFDSPLSKCVSTLYYDFSFPSFSAKLLLNVSSMSAPLTAPTLGPSGEIGDQGHFGLYVNGHTNIQNCNASESCCDGYNISAGNALGARVGCEFVCSVVDNRVATYVNSLTTRTIATNALAAMPYSAKLVQPNGTTTQRQPPVKNPCGPALRLTASGPFLTGSAWYPRQMNVREGFDTSFTFRLSNPSTKCTSMDDVHTNCRSRGGDGFAFVIQNDGELALGSGGMELGYGGIKNAIAIEFDTWYNYEQRDNYENHISVHTGGNLGYVVANHSVSLGATTTIPDLTDGLHIVRITYTPQIDENWIFNEQFTTTTFAATFLDSGMWDFGLGMLSVYMNDMNSPILSVPVRIESSIELYHGRAWVGFTASTGANTWQAHDILSWSFRSLRIDANIA</sequence>
<reference evidence="3" key="1">
    <citation type="submission" date="2022-11" db="EMBL/GenBank/DDBJ databases">
        <authorList>
            <person name="Morgan W.R."/>
            <person name="Tartar A."/>
        </authorList>
    </citation>
    <scope>NUCLEOTIDE SEQUENCE</scope>
    <source>
        <strain evidence="3">ARSEF 373</strain>
    </source>
</reference>
<dbReference type="InterPro" id="IPR013783">
    <property type="entry name" value="Ig-like_fold"/>
</dbReference>
<dbReference type="Proteomes" id="UP001146120">
    <property type="component" value="Unassembled WGS sequence"/>
</dbReference>
<reference evidence="3" key="2">
    <citation type="journal article" date="2023" name="Microbiol Resour">
        <title>Decontamination and Annotation of the Draft Genome Sequence of the Oomycete Lagenidium giganteum ARSEF 373.</title>
        <authorList>
            <person name="Morgan W.R."/>
            <person name="Tartar A."/>
        </authorList>
    </citation>
    <scope>NUCLEOTIDE SEQUENCE</scope>
    <source>
        <strain evidence="3">ARSEF 373</strain>
    </source>
</reference>
<dbReference type="InterPro" id="IPR056573">
    <property type="entry name" value="Lectin_L-type_dom"/>
</dbReference>
<dbReference type="AlphaFoldDB" id="A0AAV2YM39"/>
<gene>
    <name evidence="3" type="ORF">N0F65_012414</name>
</gene>
<dbReference type="InterPro" id="IPR002909">
    <property type="entry name" value="IPT_dom"/>
</dbReference>
<dbReference type="SUPFAM" id="SSF49899">
    <property type="entry name" value="Concanavalin A-like lectins/glucanases"/>
    <property type="match status" value="1"/>
</dbReference>
<keyword evidence="1" id="KW-0430">Lectin</keyword>
<dbReference type="CDD" id="cd00603">
    <property type="entry name" value="IPT_PCSR"/>
    <property type="match status" value="1"/>
</dbReference>
<accession>A0AAV2YM39</accession>
<dbReference type="SUPFAM" id="SSF81296">
    <property type="entry name" value="E set domains"/>
    <property type="match status" value="1"/>
</dbReference>
<comment type="caution">
    <text evidence="3">The sequence shown here is derived from an EMBL/GenBank/DDBJ whole genome shotgun (WGS) entry which is preliminary data.</text>
</comment>
<dbReference type="InterPro" id="IPR051136">
    <property type="entry name" value="Intracellular_Lectin-GPT"/>
</dbReference>
<dbReference type="InterPro" id="IPR013320">
    <property type="entry name" value="ConA-like_dom_sf"/>
</dbReference>
<dbReference type="Pfam" id="PF00139">
    <property type="entry name" value="Lectin_legB"/>
    <property type="match status" value="1"/>
</dbReference>
<dbReference type="InterPro" id="IPR003961">
    <property type="entry name" value="FN3_dom"/>
</dbReference>
<evidence type="ECO:0000259" key="2">
    <source>
        <dbReference type="PROSITE" id="PS50853"/>
    </source>
</evidence>
<dbReference type="CDD" id="cd00063">
    <property type="entry name" value="FN3"/>
    <property type="match status" value="1"/>
</dbReference>
<proteinExistence type="predicted"/>
<evidence type="ECO:0000256" key="1">
    <source>
        <dbReference type="ARBA" id="ARBA00022734"/>
    </source>
</evidence>
<keyword evidence="4" id="KW-1185">Reference proteome</keyword>
<dbReference type="InterPro" id="IPR014756">
    <property type="entry name" value="Ig_E-set"/>
</dbReference>
<dbReference type="Pfam" id="PF01833">
    <property type="entry name" value="TIG"/>
    <property type="match status" value="1"/>
</dbReference>
<dbReference type="PROSITE" id="PS50853">
    <property type="entry name" value="FN3"/>
    <property type="match status" value="1"/>
</dbReference>
<name>A0AAV2YM39_9STRA</name>
<dbReference type="Gene3D" id="2.60.40.10">
    <property type="entry name" value="Immunoglobulins"/>
    <property type="match status" value="2"/>
</dbReference>
<dbReference type="SUPFAM" id="SSF49265">
    <property type="entry name" value="Fibronectin type III"/>
    <property type="match status" value="1"/>
</dbReference>
<evidence type="ECO:0000313" key="3">
    <source>
        <dbReference type="EMBL" id="DAZ95160.1"/>
    </source>
</evidence>
<protein>
    <recommendedName>
        <fullName evidence="2">Fibronectin type-III domain-containing protein</fullName>
    </recommendedName>
</protein>
<dbReference type="GO" id="GO:0030246">
    <property type="term" value="F:carbohydrate binding"/>
    <property type="evidence" value="ECO:0007669"/>
    <property type="project" value="UniProtKB-KW"/>
</dbReference>
<dbReference type="CDD" id="cd01951">
    <property type="entry name" value="lectin_L-type"/>
    <property type="match status" value="1"/>
</dbReference>
<dbReference type="InterPro" id="IPR001220">
    <property type="entry name" value="Legume_lectin_dom"/>
</dbReference>
<dbReference type="PANTHER" id="PTHR12223:SF19">
    <property type="entry name" value="LEGUME LECTIN DOMAIN-CONTAINING PROTEIN"/>
    <property type="match status" value="1"/>
</dbReference>
<dbReference type="EMBL" id="DAKRPA010000215">
    <property type="protein sequence ID" value="DAZ95160.1"/>
    <property type="molecule type" value="Genomic_DNA"/>
</dbReference>
<evidence type="ECO:0000313" key="4">
    <source>
        <dbReference type="Proteomes" id="UP001146120"/>
    </source>
</evidence>
<dbReference type="Pfam" id="PF00041">
    <property type="entry name" value="fn3"/>
    <property type="match status" value="1"/>
</dbReference>
<organism evidence="3 4">
    <name type="scientific">Lagenidium giganteum</name>
    <dbReference type="NCBI Taxonomy" id="4803"/>
    <lineage>
        <taxon>Eukaryota</taxon>
        <taxon>Sar</taxon>
        <taxon>Stramenopiles</taxon>
        <taxon>Oomycota</taxon>
        <taxon>Peronosporomycetes</taxon>
        <taxon>Pythiales</taxon>
        <taxon>Pythiaceae</taxon>
    </lineage>
</organism>
<dbReference type="SMART" id="SM00060">
    <property type="entry name" value="FN3"/>
    <property type="match status" value="1"/>
</dbReference>
<dbReference type="InterPro" id="IPR036116">
    <property type="entry name" value="FN3_sf"/>
</dbReference>
<feature type="domain" description="Fibronectin type-III" evidence="2">
    <location>
        <begin position="308"/>
        <end position="403"/>
    </location>
</feature>
<dbReference type="PANTHER" id="PTHR12223">
    <property type="entry name" value="VESICULAR MANNOSE-BINDING LECTIN"/>
    <property type="match status" value="1"/>
</dbReference>